<dbReference type="STRING" id="103372.F4WZ84"/>
<dbReference type="OrthoDB" id="2121828at2759"/>
<protein>
    <submittedName>
        <fullName evidence="1">Uncharacterized protein</fullName>
    </submittedName>
</protein>
<organism evidence="2">
    <name type="scientific">Acromyrmex echinatior</name>
    <name type="common">Panamanian leafcutter ant</name>
    <name type="synonym">Acromyrmex octospinosus echinatior</name>
    <dbReference type="NCBI Taxonomy" id="103372"/>
    <lineage>
        <taxon>Eukaryota</taxon>
        <taxon>Metazoa</taxon>
        <taxon>Ecdysozoa</taxon>
        <taxon>Arthropoda</taxon>
        <taxon>Hexapoda</taxon>
        <taxon>Insecta</taxon>
        <taxon>Pterygota</taxon>
        <taxon>Neoptera</taxon>
        <taxon>Endopterygota</taxon>
        <taxon>Hymenoptera</taxon>
        <taxon>Apocrita</taxon>
        <taxon>Aculeata</taxon>
        <taxon>Formicoidea</taxon>
        <taxon>Formicidae</taxon>
        <taxon>Myrmicinae</taxon>
        <taxon>Acromyrmex</taxon>
    </lineage>
</organism>
<dbReference type="Proteomes" id="UP000007755">
    <property type="component" value="Unassembled WGS sequence"/>
</dbReference>
<evidence type="ECO:0000313" key="1">
    <source>
        <dbReference type="EMBL" id="EGI60473.1"/>
    </source>
</evidence>
<gene>
    <name evidence="1" type="ORF">G5I_11299</name>
</gene>
<accession>F4WZ84</accession>
<evidence type="ECO:0000313" key="2">
    <source>
        <dbReference type="Proteomes" id="UP000007755"/>
    </source>
</evidence>
<reference evidence="1" key="1">
    <citation type="submission" date="2011-02" db="EMBL/GenBank/DDBJ databases">
        <title>The genome of the leaf-cutting ant Acromyrmex echinatior suggests key adaptations to social evolution and fungus farming.</title>
        <authorList>
            <person name="Nygaard S."/>
            <person name="Zhang G."/>
        </authorList>
    </citation>
    <scope>NUCLEOTIDE SEQUENCE</scope>
</reference>
<dbReference type="AlphaFoldDB" id="F4WZ84"/>
<sequence length="61" mass="6955">MPGPSIQVRPQCYWMLRDEHATDWTRGLDVILQVGELSDMVTPPQDFPKCGSFVGPDYFLI</sequence>
<dbReference type="InParanoid" id="F4WZ84"/>
<keyword evidence="2" id="KW-1185">Reference proteome</keyword>
<proteinExistence type="predicted"/>
<dbReference type="EMBL" id="GL888470">
    <property type="protein sequence ID" value="EGI60473.1"/>
    <property type="molecule type" value="Genomic_DNA"/>
</dbReference>
<name>F4WZ84_ACREC</name>